<protein>
    <submittedName>
        <fullName evidence="4">Dehydrogenase</fullName>
    </submittedName>
</protein>
<accession>A0A1V9AC83</accession>
<evidence type="ECO:0000313" key="4">
    <source>
        <dbReference type="EMBL" id="OQO94747.1"/>
    </source>
</evidence>
<keyword evidence="5" id="KW-1185">Reference proteome</keyword>
<proteinExistence type="inferred from homology"/>
<dbReference type="STRING" id="1962155.B1813_01225"/>
<reference evidence="4 5" key="1">
    <citation type="submission" date="2017-02" db="EMBL/GenBank/DDBJ databases">
        <title>Draft genome of Saccharomonospora sp. 154.</title>
        <authorList>
            <person name="Alonso-Carmona G.S."/>
            <person name="De La Haba R."/>
            <person name="Vera-Gargallo B."/>
            <person name="Sandoval-Trujillo A.H."/>
            <person name="Ramirez-Duran N."/>
            <person name="Ventosa A."/>
        </authorList>
    </citation>
    <scope>NUCLEOTIDE SEQUENCE [LARGE SCALE GENOMIC DNA]</scope>
    <source>
        <strain evidence="4 5">LRS4.154</strain>
    </source>
</reference>
<dbReference type="Gene3D" id="3.30.70.1060">
    <property type="entry name" value="Dimeric alpha+beta barrel"/>
    <property type="match status" value="1"/>
</dbReference>
<name>A0A1V9AC83_SACPI</name>
<feature type="region of interest" description="Disordered" evidence="2">
    <location>
        <begin position="111"/>
        <end position="145"/>
    </location>
</feature>
<dbReference type="PANTHER" id="PTHR35174:SF4">
    <property type="entry name" value="BLL7163 PROTEIN"/>
    <property type="match status" value="1"/>
</dbReference>
<evidence type="ECO:0000256" key="1">
    <source>
        <dbReference type="ARBA" id="ARBA00007689"/>
    </source>
</evidence>
<dbReference type="InterPro" id="IPR005545">
    <property type="entry name" value="YCII"/>
</dbReference>
<comment type="caution">
    <text evidence="4">The sequence shown here is derived from an EMBL/GenBank/DDBJ whole genome shotgun (WGS) entry which is preliminary data.</text>
</comment>
<feature type="compositionally biased region" description="Basic and acidic residues" evidence="2">
    <location>
        <begin position="124"/>
        <end position="145"/>
    </location>
</feature>
<dbReference type="EMBL" id="MWIH01000002">
    <property type="protein sequence ID" value="OQO94747.1"/>
    <property type="molecule type" value="Genomic_DNA"/>
</dbReference>
<dbReference type="Proteomes" id="UP000192591">
    <property type="component" value="Unassembled WGS sequence"/>
</dbReference>
<dbReference type="RefSeq" id="WP_081190186.1">
    <property type="nucleotide sequence ID" value="NZ_MWIH01000002.1"/>
</dbReference>
<dbReference type="AlphaFoldDB" id="A0A1V9AC83"/>
<evidence type="ECO:0000313" key="5">
    <source>
        <dbReference type="Proteomes" id="UP000192591"/>
    </source>
</evidence>
<evidence type="ECO:0000259" key="3">
    <source>
        <dbReference type="Pfam" id="PF03795"/>
    </source>
</evidence>
<evidence type="ECO:0000256" key="2">
    <source>
        <dbReference type="SAM" id="MobiDB-lite"/>
    </source>
</evidence>
<sequence>MRYMMIVKASEESESGALPTEQELAEMTAYNEQLAKAGVMLDANGLLSSSEGARVTFAGKGETTVVDGPFTETKELIAGYWILEVASREEAIEWARRVPFGPGGQVEVRRVATEDDFGDALTPELREREQRLREAEEQRRDELAR</sequence>
<organism evidence="4 5">
    <name type="scientific">Saccharomonospora piscinae</name>
    <dbReference type="NCBI Taxonomy" id="687388"/>
    <lineage>
        <taxon>Bacteria</taxon>
        <taxon>Bacillati</taxon>
        <taxon>Actinomycetota</taxon>
        <taxon>Actinomycetes</taxon>
        <taxon>Pseudonocardiales</taxon>
        <taxon>Pseudonocardiaceae</taxon>
        <taxon>Saccharomonospora</taxon>
    </lineage>
</organism>
<gene>
    <name evidence="4" type="ORF">B1813_01225</name>
</gene>
<dbReference type="Pfam" id="PF03795">
    <property type="entry name" value="YCII"/>
    <property type="match status" value="1"/>
</dbReference>
<dbReference type="SUPFAM" id="SSF54909">
    <property type="entry name" value="Dimeric alpha+beta barrel"/>
    <property type="match status" value="1"/>
</dbReference>
<feature type="domain" description="YCII-related" evidence="3">
    <location>
        <begin position="1"/>
        <end position="112"/>
    </location>
</feature>
<dbReference type="PANTHER" id="PTHR35174">
    <property type="entry name" value="BLL7171 PROTEIN-RELATED"/>
    <property type="match status" value="1"/>
</dbReference>
<dbReference type="InterPro" id="IPR011008">
    <property type="entry name" value="Dimeric_a/b-barrel"/>
</dbReference>
<comment type="similarity">
    <text evidence="1">Belongs to the YciI family.</text>
</comment>